<evidence type="ECO:0000256" key="5">
    <source>
        <dbReference type="ARBA" id="ARBA00005747"/>
    </source>
</evidence>
<dbReference type="InterPro" id="IPR018506">
    <property type="entry name" value="Cyt_B5_heme-BS"/>
</dbReference>
<comment type="cofactor">
    <cofactor evidence="1">
        <name>Zn(2+)</name>
        <dbReference type="ChEBI" id="CHEBI:29105"/>
    </cofactor>
</comment>
<comment type="function">
    <text evidence="26">Catalyzes the hydroxylation of free fatty acids at the C-2 position to produce 2-hydroxy fatty acids, which are building blocks of sphingolipids and glycosphingolipids common in neural tissue and epidermis. FA2H is stereospecific for the production of (R)-2-hydroxy fatty acids. Plays an essential role in the synthesis of galactosphingolipids of the myelin sheath. Responsible for the synthesis of sphingolipids and glycosphingolipids involved in the formation of epidermal lamellar bodies critical for skin permeability barrier. Participates in the synthesis of glycosphingolipids and a fraction of type II wax diesters in sebaceous gland, specifically regulating hair follicle homeostasis. Involved in the synthesis of sphingolipids of plasma membrane rafts, controlling lipid raft mobility and trafficking of raft-associated proteins.</text>
</comment>
<evidence type="ECO:0000256" key="4">
    <source>
        <dbReference type="ARBA" id="ARBA00004872"/>
    </source>
</evidence>
<dbReference type="PANTHER" id="PTHR19359">
    <property type="entry name" value="CYTOCHROME B5"/>
    <property type="match status" value="1"/>
</dbReference>
<comment type="catalytic activity">
    <reaction evidence="24">
        <text>hexadecanoate + 2 Fe(II)-[cytochrome b5] + O2 + 2 H(+) = (R)-2-hydroxyhexadecanoate + 2 Fe(III)-[cytochrome b5] + H2O</text>
        <dbReference type="Rhea" id="RHEA:38551"/>
        <dbReference type="Rhea" id="RHEA-COMP:10438"/>
        <dbReference type="Rhea" id="RHEA-COMP:10439"/>
        <dbReference type="ChEBI" id="CHEBI:7896"/>
        <dbReference type="ChEBI" id="CHEBI:15377"/>
        <dbReference type="ChEBI" id="CHEBI:15378"/>
        <dbReference type="ChEBI" id="CHEBI:15379"/>
        <dbReference type="ChEBI" id="CHEBI:29033"/>
        <dbReference type="ChEBI" id="CHEBI:29034"/>
        <dbReference type="ChEBI" id="CHEBI:75927"/>
    </reaction>
    <physiologicalReaction direction="left-to-right" evidence="24">
        <dbReference type="Rhea" id="RHEA:38552"/>
    </physiologicalReaction>
</comment>
<dbReference type="GO" id="GO:0046872">
    <property type="term" value="F:metal ion binding"/>
    <property type="evidence" value="ECO:0007669"/>
    <property type="project" value="UniProtKB-UniRule"/>
</dbReference>
<comment type="caution">
    <text evidence="32">The sequence shown here is derived from an EMBL/GenBank/DDBJ whole genome shotgun (WGS) entry which is preliminary data.</text>
</comment>
<evidence type="ECO:0000256" key="28">
    <source>
        <dbReference type="ARBA" id="ARBA00069158"/>
    </source>
</evidence>
<evidence type="ECO:0000256" key="25">
    <source>
        <dbReference type="ARBA" id="ARBA00053017"/>
    </source>
</evidence>
<evidence type="ECO:0000256" key="11">
    <source>
        <dbReference type="ARBA" id="ARBA00022832"/>
    </source>
</evidence>
<dbReference type="GO" id="GO:0006633">
    <property type="term" value="P:fatty acid biosynthetic process"/>
    <property type="evidence" value="ECO:0007669"/>
    <property type="project" value="UniProtKB-KW"/>
</dbReference>
<dbReference type="PROSITE" id="PS00191">
    <property type="entry name" value="CYTOCHROME_B5_1"/>
    <property type="match status" value="1"/>
</dbReference>
<dbReference type="PRINTS" id="PR00363">
    <property type="entry name" value="CYTOCHROMEB5"/>
</dbReference>
<evidence type="ECO:0000256" key="7">
    <source>
        <dbReference type="ARBA" id="ARBA00022617"/>
    </source>
</evidence>
<dbReference type="InterPro" id="IPR001199">
    <property type="entry name" value="Cyt_B5-like_heme/steroid-bd"/>
</dbReference>
<dbReference type="SMART" id="SM01117">
    <property type="entry name" value="Cyt-b5"/>
    <property type="match status" value="1"/>
</dbReference>
<dbReference type="EMBL" id="JANIIK010000110">
    <property type="protein sequence ID" value="KAJ3596713.1"/>
    <property type="molecule type" value="Genomic_DNA"/>
</dbReference>
<dbReference type="SUPFAM" id="SSF55856">
    <property type="entry name" value="Cytochrome b5-like heme/steroid binding domain"/>
    <property type="match status" value="1"/>
</dbReference>
<keyword evidence="33" id="KW-1185">Reference proteome</keyword>
<evidence type="ECO:0000256" key="26">
    <source>
        <dbReference type="ARBA" id="ARBA00054885"/>
    </source>
</evidence>
<evidence type="ECO:0000256" key="13">
    <source>
        <dbReference type="ARBA" id="ARBA00022848"/>
    </source>
</evidence>
<keyword evidence="10" id="KW-0256">Endoplasmic reticulum</keyword>
<evidence type="ECO:0000256" key="15">
    <source>
        <dbReference type="ARBA" id="ARBA00023002"/>
    </source>
</evidence>
<comment type="catalytic activity">
    <reaction evidence="22">
        <text>a 1,2-saturated fatty acid + 2 Fe(II)-[cytochrome b5] + O2 + 2 H(+) = a (R)-2-hydroxy fatty acid + 2 Fe(III)-[cytochrome b5] + H2O</text>
        <dbReference type="Rhea" id="RHEA:38855"/>
        <dbReference type="Rhea" id="RHEA-COMP:10438"/>
        <dbReference type="Rhea" id="RHEA-COMP:10439"/>
        <dbReference type="ChEBI" id="CHEBI:15377"/>
        <dbReference type="ChEBI" id="CHEBI:15378"/>
        <dbReference type="ChEBI" id="CHEBI:15379"/>
        <dbReference type="ChEBI" id="CHEBI:29033"/>
        <dbReference type="ChEBI" id="CHEBI:29034"/>
        <dbReference type="ChEBI" id="CHEBI:76177"/>
        <dbReference type="ChEBI" id="CHEBI:83955"/>
    </reaction>
    <physiologicalReaction direction="left-to-right" evidence="22">
        <dbReference type="Rhea" id="RHEA:38856"/>
    </physiologicalReaction>
</comment>
<evidence type="ECO:0000259" key="31">
    <source>
        <dbReference type="PROSITE" id="PS50255"/>
    </source>
</evidence>
<evidence type="ECO:0000256" key="29">
    <source>
        <dbReference type="ARBA" id="ARBA00078148"/>
    </source>
</evidence>
<dbReference type="AlphaFoldDB" id="A0A9Q0IG58"/>
<keyword evidence="12" id="KW-0862">Zinc</keyword>
<evidence type="ECO:0000256" key="9">
    <source>
        <dbReference type="ARBA" id="ARBA00022723"/>
    </source>
</evidence>
<evidence type="ECO:0000313" key="33">
    <source>
        <dbReference type="Proteomes" id="UP001148018"/>
    </source>
</evidence>
<sequence length="110" mass="12423">MSPATFSATSPQTRLLSEPEVARHCTKDSCWVLRGTRVYDVTAFLRLHPGGDALLLRRSGTDVSTEMRGPPHKHSKNAMRWMEQYYIGELDRGNSCASNAQVRVIDYRIV</sequence>
<dbReference type="InterPro" id="IPR036400">
    <property type="entry name" value="Cyt_B5-like_heme/steroid_sf"/>
</dbReference>
<comment type="subcellular location">
    <subcellularLocation>
        <location evidence="3">Endoplasmic reticulum membrane</location>
        <topology evidence="3">Multi-pass membrane protein</topology>
    </subcellularLocation>
    <subcellularLocation>
        <location evidence="2">Microsome membrane</location>
        <topology evidence="2">Multi-pass membrane protein</topology>
    </subcellularLocation>
</comment>
<evidence type="ECO:0000256" key="27">
    <source>
        <dbReference type="ARBA" id="ARBA00060649"/>
    </source>
</evidence>
<keyword evidence="15" id="KW-0560">Oxidoreductase</keyword>
<accession>A0A9Q0IG58</accession>
<comment type="catalytic activity">
    <reaction evidence="23">
        <text>octadecanoate + 2 Fe(II)-[cytochrome b5] + O2 + 2 H(+) = (R)-2-hydroxyoctadecanoate + 2 Fe(III)-[cytochrome b5] + H2O</text>
        <dbReference type="Rhea" id="RHEA:39815"/>
        <dbReference type="Rhea" id="RHEA-COMP:10438"/>
        <dbReference type="Rhea" id="RHEA-COMP:10439"/>
        <dbReference type="ChEBI" id="CHEBI:15377"/>
        <dbReference type="ChEBI" id="CHEBI:15378"/>
        <dbReference type="ChEBI" id="CHEBI:15379"/>
        <dbReference type="ChEBI" id="CHEBI:25629"/>
        <dbReference type="ChEBI" id="CHEBI:29033"/>
        <dbReference type="ChEBI" id="CHEBI:29034"/>
        <dbReference type="ChEBI" id="CHEBI:57562"/>
    </reaction>
    <physiologicalReaction direction="left-to-right" evidence="23">
        <dbReference type="Rhea" id="RHEA:39816"/>
    </physiologicalReaction>
</comment>
<dbReference type="Gene3D" id="3.10.120.10">
    <property type="entry name" value="Cytochrome b5-like heme/steroid binding domain"/>
    <property type="match status" value="1"/>
</dbReference>
<proteinExistence type="inferred from homology"/>
<evidence type="ECO:0000256" key="17">
    <source>
        <dbReference type="ARBA" id="ARBA00023098"/>
    </source>
</evidence>
<evidence type="ECO:0000256" key="24">
    <source>
        <dbReference type="ARBA" id="ARBA00052862"/>
    </source>
</evidence>
<evidence type="ECO:0000256" key="3">
    <source>
        <dbReference type="ARBA" id="ARBA00004477"/>
    </source>
</evidence>
<dbReference type="Proteomes" id="UP001148018">
    <property type="component" value="Unassembled WGS sequence"/>
</dbReference>
<evidence type="ECO:0000256" key="30">
    <source>
        <dbReference type="RuleBase" id="RU362121"/>
    </source>
</evidence>
<comment type="similarity">
    <text evidence="20 30">Belongs to the cytochrome b5 family.</text>
</comment>
<organism evidence="32 33">
    <name type="scientific">Muraenolepis orangiensis</name>
    <name type="common">Patagonian moray cod</name>
    <dbReference type="NCBI Taxonomy" id="630683"/>
    <lineage>
        <taxon>Eukaryota</taxon>
        <taxon>Metazoa</taxon>
        <taxon>Chordata</taxon>
        <taxon>Craniata</taxon>
        <taxon>Vertebrata</taxon>
        <taxon>Euteleostomi</taxon>
        <taxon>Actinopterygii</taxon>
        <taxon>Neopterygii</taxon>
        <taxon>Teleostei</taxon>
        <taxon>Neoteleostei</taxon>
        <taxon>Acanthomorphata</taxon>
        <taxon>Zeiogadaria</taxon>
        <taxon>Gadariae</taxon>
        <taxon>Gadiformes</taxon>
        <taxon>Muraenolepidoidei</taxon>
        <taxon>Muraenolepididae</taxon>
        <taxon>Muraenolepis</taxon>
    </lineage>
</organism>
<comment type="catalytic activity">
    <reaction evidence="25">
        <text>tetracosanoate + 2 Fe(II)-[cytochrome b5] + O2 + 2 H(+) = (R)-2-hydroxytetracosanoate + 2 Fe(III)-[cytochrome b5] + H2O</text>
        <dbReference type="Rhea" id="RHEA:38559"/>
        <dbReference type="Rhea" id="RHEA-COMP:10438"/>
        <dbReference type="Rhea" id="RHEA-COMP:10439"/>
        <dbReference type="ChEBI" id="CHEBI:15377"/>
        <dbReference type="ChEBI" id="CHEBI:15378"/>
        <dbReference type="ChEBI" id="CHEBI:15379"/>
        <dbReference type="ChEBI" id="CHEBI:29033"/>
        <dbReference type="ChEBI" id="CHEBI:29034"/>
        <dbReference type="ChEBI" id="CHEBI:31014"/>
        <dbReference type="ChEBI" id="CHEBI:75935"/>
    </reaction>
    <physiologicalReaction direction="left-to-right" evidence="25">
        <dbReference type="Rhea" id="RHEA:38560"/>
    </physiologicalReaction>
</comment>
<comment type="pathway">
    <text evidence="4">Lipid metabolism; fatty acid metabolism.</text>
</comment>
<comment type="similarity">
    <text evidence="5">Belongs to the sterol desaturase family. SCS7 subfamily.</text>
</comment>
<dbReference type="OrthoDB" id="2204368at2759"/>
<evidence type="ECO:0000256" key="10">
    <source>
        <dbReference type="ARBA" id="ARBA00022824"/>
    </source>
</evidence>
<keyword evidence="6" id="KW-0444">Lipid biosynthesis</keyword>
<dbReference type="PROSITE" id="PS50255">
    <property type="entry name" value="CYTOCHROME_B5_2"/>
    <property type="match status" value="1"/>
</dbReference>
<dbReference type="Pfam" id="PF00173">
    <property type="entry name" value="Cyt-b5"/>
    <property type="match status" value="1"/>
</dbReference>
<evidence type="ECO:0000256" key="2">
    <source>
        <dbReference type="ARBA" id="ARBA00004154"/>
    </source>
</evidence>
<evidence type="ECO:0000256" key="20">
    <source>
        <dbReference type="ARBA" id="ARBA00038168"/>
    </source>
</evidence>
<evidence type="ECO:0000256" key="12">
    <source>
        <dbReference type="ARBA" id="ARBA00022833"/>
    </source>
</evidence>
<reference evidence="32" key="1">
    <citation type="submission" date="2022-07" db="EMBL/GenBank/DDBJ databases">
        <title>Chromosome-level genome of Muraenolepis orangiensis.</title>
        <authorList>
            <person name="Kim J."/>
        </authorList>
    </citation>
    <scope>NUCLEOTIDE SEQUENCE</scope>
    <source>
        <strain evidence="32">KU_S4_2022</strain>
        <tissue evidence="32">Muscle</tissue>
    </source>
</reference>
<evidence type="ECO:0000256" key="8">
    <source>
        <dbReference type="ARBA" id="ARBA00022692"/>
    </source>
</evidence>
<dbReference type="FunFam" id="3.10.120.10:FF:000011">
    <property type="entry name" value="Fatty acid 2-hydroxylase"/>
    <property type="match status" value="1"/>
</dbReference>
<evidence type="ECO:0000256" key="19">
    <source>
        <dbReference type="ARBA" id="ARBA00023160"/>
    </source>
</evidence>
<evidence type="ECO:0000256" key="23">
    <source>
        <dbReference type="ARBA" id="ARBA00051625"/>
    </source>
</evidence>
<evidence type="ECO:0000313" key="32">
    <source>
        <dbReference type="EMBL" id="KAJ3596713.1"/>
    </source>
</evidence>
<evidence type="ECO:0000256" key="16">
    <source>
        <dbReference type="ARBA" id="ARBA00023004"/>
    </source>
</evidence>
<evidence type="ECO:0000256" key="18">
    <source>
        <dbReference type="ARBA" id="ARBA00023136"/>
    </source>
</evidence>
<evidence type="ECO:0000256" key="21">
    <source>
        <dbReference type="ARBA" id="ARBA00050698"/>
    </source>
</evidence>
<gene>
    <name evidence="32" type="ORF">NHX12_003117</name>
</gene>
<keyword evidence="19" id="KW-0275">Fatty acid biosynthesis</keyword>
<keyword evidence="14" id="KW-1133">Transmembrane helix</keyword>
<evidence type="ECO:0000256" key="1">
    <source>
        <dbReference type="ARBA" id="ARBA00001947"/>
    </source>
</evidence>
<comment type="pathway">
    <text evidence="27">Sphingolipid metabolism; galactosylceramide biosynthesis.</text>
</comment>
<dbReference type="GO" id="GO:0080132">
    <property type="term" value="F:fatty acid 2-hydroxylase activity"/>
    <property type="evidence" value="ECO:0007669"/>
    <property type="project" value="UniProtKB-ARBA"/>
</dbReference>
<evidence type="ECO:0000256" key="22">
    <source>
        <dbReference type="ARBA" id="ARBA00051519"/>
    </source>
</evidence>
<dbReference type="GO" id="GO:0005789">
    <property type="term" value="C:endoplasmic reticulum membrane"/>
    <property type="evidence" value="ECO:0007669"/>
    <property type="project" value="UniProtKB-SubCell"/>
</dbReference>
<dbReference type="GO" id="GO:0046513">
    <property type="term" value="P:ceramide biosynthetic process"/>
    <property type="evidence" value="ECO:0007669"/>
    <property type="project" value="UniProtKB-ARBA"/>
</dbReference>
<keyword evidence="18" id="KW-0472">Membrane</keyword>
<dbReference type="InterPro" id="IPR050668">
    <property type="entry name" value="Cytochrome_b5"/>
</dbReference>
<keyword evidence="9 30" id="KW-0479">Metal-binding</keyword>
<protein>
    <recommendedName>
        <fullName evidence="28">Fatty acid 2-hydroxylase</fullName>
    </recommendedName>
    <alternativeName>
        <fullName evidence="29">Fatty acid alpha-hydroxylase</fullName>
    </alternativeName>
</protein>
<comment type="catalytic activity">
    <reaction evidence="21">
        <text>docosanoate + 2 Fe(II)-[cytochrome b5] + O2 + 2 H(+) = 2-hydroxydocosanoate + 2 Fe(III)-[cytochrome b5] + H2O</text>
        <dbReference type="Rhea" id="RHEA:39819"/>
        <dbReference type="Rhea" id="RHEA-COMP:10438"/>
        <dbReference type="Rhea" id="RHEA-COMP:10439"/>
        <dbReference type="ChEBI" id="CHEBI:15377"/>
        <dbReference type="ChEBI" id="CHEBI:15378"/>
        <dbReference type="ChEBI" id="CHEBI:15379"/>
        <dbReference type="ChEBI" id="CHEBI:23858"/>
        <dbReference type="ChEBI" id="CHEBI:29033"/>
        <dbReference type="ChEBI" id="CHEBI:29034"/>
        <dbReference type="ChEBI" id="CHEBI:76722"/>
    </reaction>
    <physiologicalReaction direction="left-to-right" evidence="21">
        <dbReference type="Rhea" id="RHEA:39820"/>
    </physiologicalReaction>
</comment>
<keyword evidence="11" id="KW-0276">Fatty acid metabolism</keyword>
<keyword evidence="7 30" id="KW-0349">Heme</keyword>
<keyword evidence="16 30" id="KW-0408">Iron</keyword>
<evidence type="ECO:0000256" key="14">
    <source>
        <dbReference type="ARBA" id="ARBA00022989"/>
    </source>
</evidence>
<name>A0A9Q0IG58_9TELE</name>
<evidence type="ECO:0000256" key="6">
    <source>
        <dbReference type="ARBA" id="ARBA00022516"/>
    </source>
</evidence>
<keyword evidence="17" id="KW-0443">Lipid metabolism</keyword>
<dbReference type="GO" id="GO:0020037">
    <property type="term" value="F:heme binding"/>
    <property type="evidence" value="ECO:0007669"/>
    <property type="project" value="UniProtKB-UniRule"/>
</dbReference>
<keyword evidence="13" id="KW-0492">Microsome</keyword>
<keyword evidence="8" id="KW-0812">Transmembrane</keyword>
<feature type="domain" description="Cytochrome b5 heme-binding" evidence="31">
    <location>
        <begin position="13"/>
        <end position="91"/>
    </location>
</feature>